<proteinExistence type="predicted"/>
<dbReference type="OrthoDB" id="3799837at2759"/>
<keyword evidence="2" id="KW-1185">Reference proteome</keyword>
<dbReference type="Proteomes" id="UP000663193">
    <property type="component" value="Chromosome 10"/>
</dbReference>
<organism evidence="1 2">
    <name type="scientific">Phaeosphaeria nodorum (strain SN15 / ATCC MYA-4574 / FGSC 10173)</name>
    <name type="common">Glume blotch fungus</name>
    <name type="synonym">Parastagonospora nodorum</name>
    <dbReference type="NCBI Taxonomy" id="321614"/>
    <lineage>
        <taxon>Eukaryota</taxon>
        <taxon>Fungi</taxon>
        <taxon>Dikarya</taxon>
        <taxon>Ascomycota</taxon>
        <taxon>Pezizomycotina</taxon>
        <taxon>Dothideomycetes</taxon>
        <taxon>Pleosporomycetidae</taxon>
        <taxon>Pleosporales</taxon>
        <taxon>Pleosporineae</taxon>
        <taxon>Phaeosphaeriaceae</taxon>
        <taxon>Parastagonospora</taxon>
    </lineage>
</organism>
<reference evidence="2" key="1">
    <citation type="journal article" date="2021" name="BMC Genomics">
        <title>Chromosome-level genome assembly and manually-curated proteome of model necrotroph Parastagonospora nodorum Sn15 reveals a genome-wide trove of candidate effector homologs, and redundancy of virulence-related functions within an accessory chromosome.</title>
        <authorList>
            <person name="Bertazzoni S."/>
            <person name="Jones D.A.B."/>
            <person name="Phan H.T."/>
            <person name="Tan K.-C."/>
            <person name="Hane J.K."/>
        </authorList>
    </citation>
    <scope>NUCLEOTIDE SEQUENCE [LARGE SCALE GENOMIC DNA]</scope>
    <source>
        <strain evidence="2">SN15 / ATCC MYA-4574 / FGSC 10173)</strain>
    </source>
</reference>
<accession>A0A7U2F7U5</accession>
<dbReference type="AlphaFoldDB" id="A0A7U2F7U5"/>
<protein>
    <submittedName>
        <fullName evidence="1">Uncharacterized protein</fullName>
    </submittedName>
</protein>
<dbReference type="VEuPathDB" id="FungiDB:JI435_437960"/>
<evidence type="ECO:0000313" key="1">
    <source>
        <dbReference type="EMBL" id="QRD00132.1"/>
    </source>
</evidence>
<gene>
    <name evidence="1" type="ORF">JI435_437960</name>
</gene>
<dbReference type="EMBL" id="CP069032">
    <property type="protein sequence ID" value="QRD00132.1"/>
    <property type="molecule type" value="Genomic_DNA"/>
</dbReference>
<sequence>MPRNLMHGFSRKKVEIAKDLKDIIISQLQAVFGFGNNLGSFDVIHLKFNSAFIARAIAYPVNCNGSNGISSWFKVLDGYSTEGVVHALEDLWDEMQAQIGPNFQVCCYKSGRVVGINRFYSYQYRRLGEPQISV</sequence>
<evidence type="ECO:0000313" key="2">
    <source>
        <dbReference type="Proteomes" id="UP000663193"/>
    </source>
</evidence>
<name>A0A7U2F7U5_PHANO</name>